<dbReference type="Proteomes" id="UP001337655">
    <property type="component" value="Unassembled WGS sequence"/>
</dbReference>
<keyword evidence="3" id="KW-1185">Reference proteome</keyword>
<keyword evidence="1" id="KW-0812">Transmembrane</keyword>
<feature type="transmembrane region" description="Helical" evidence="1">
    <location>
        <begin position="62"/>
        <end position="81"/>
    </location>
</feature>
<keyword evidence="1" id="KW-1133">Transmembrane helix</keyword>
<comment type="caution">
    <text evidence="2">The sequence shown here is derived from an EMBL/GenBank/DDBJ whole genome shotgun (WGS) entry which is preliminary data.</text>
</comment>
<evidence type="ECO:0000313" key="3">
    <source>
        <dbReference type="Proteomes" id="UP001337655"/>
    </source>
</evidence>
<evidence type="ECO:0000256" key="1">
    <source>
        <dbReference type="SAM" id="Phobius"/>
    </source>
</evidence>
<protein>
    <submittedName>
        <fullName evidence="2">Uncharacterized protein</fullName>
    </submittedName>
</protein>
<reference evidence="2 3" key="1">
    <citation type="submission" date="2023-08" db="EMBL/GenBank/DDBJ databases">
        <title>Black Yeasts Isolated from many extreme environments.</title>
        <authorList>
            <person name="Coleine C."/>
            <person name="Stajich J.E."/>
            <person name="Selbmann L."/>
        </authorList>
    </citation>
    <scope>NUCLEOTIDE SEQUENCE [LARGE SCALE GENOMIC DNA]</scope>
    <source>
        <strain evidence="2 3">CCFEE 5935</strain>
    </source>
</reference>
<dbReference type="GeneID" id="89925550"/>
<keyword evidence="1" id="KW-0472">Membrane</keyword>
<gene>
    <name evidence="2" type="ORF">LTR77_004204</name>
</gene>
<accession>A0AAV9PCT7</accession>
<sequence length="297" mass="34593">MLRSGSRRMAVSFTMRPQTESRLFTLPAEVRIQIYTLALTTEGTVRRFGTPSTRTRPYVNRFLTTTIFVTTLQLVAFANIINRLEILPEHLIADEGNHKAPGDVMPVLRAWNIRLRLVERLIIPITDLASLPSVCELLGLYVSLREVRFKSFTEAICQYRQKHQGHSRPCDQLRLEFSQSRSRRPTDSVSILHLARGAPQRHLFSRSLHSDERDRESRAAHDISIRPQTLETIRPLGRVDMPTHQQRGVWHLLRYASHLHPVRWHAWTLRHSIAQCVSRLGQNRNPHHRRKDDIFCY</sequence>
<proteinExistence type="predicted"/>
<organism evidence="2 3">
    <name type="scientific">Saxophila tyrrhenica</name>
    <dbReference type="NCBI Taxonomy" id="1690608"/>
    <lineage>
        <taxon>Eukaryota</taxon>
        <taxon>Fungi</taxon>
        <taxon>Dikarya</taxon>
        <taxon>Ascomycota</taxon>
        <taxon>Pezizomycotina</taxon>
        <taxon>Dothideomycetes</taxon>
        <taxon>Dothideomycetidae</taxon>
        <taxon>Mycosphaerellales</taxon>
        <taxon>Extremaceae</taxon>
        <taxon>Saxophila</taxon>
    </lineage>
</organism>
<dbReference type="AlphaFoldDB" id="A0AAV9PCT7"/>
<dbReference type="RefSeq" id="XP_064660088.1">
    <property type="nucleotide sequence ID" value="XM_064801458.1"/>
</dbReference>
<name>A0AAV9PCT7_9PEZI</name>
<evidence type="ECO:0000313" key="2">
    <source>
        <dbReference type="EMBL" id="KAK5171060.1"/>
    </source>
</evidence>
<dbReference type="EMBL" id="JAVRRT010000006">
    <property type="protein sequence ID" value="KAK5171060.1"/>
    <property type="molecule type" value="Genomic_DNA"/>
</dbReference>